<keyword evidence="3" id="KW-1185">Reference proteome</keyword>
<reference evidence="2 3" key="1">
    <citation type="submission" date="2020-09" db="EMBL/GenBank/DDBJ databases">
        <title>Genome seq and assembly of Chryseobacterium sp.</title>
        <authorList>
            <person name="Chhetri G."/>
        </authorList>
    </citation>
    <scope>NUCLEOTIDE SEQUENCE [LARGE SCALE GENOMIC DNA]</scope>
    <source>
        <strain evidence="2 3">GCR10</strain>
    </source>
</reference>
<evidence type="ECO:0008006" key="4">
    <source>
        <dbReference type="Google" id="ProtNLM"/>
    </source>
</evidence>
<name>A0ABR8Z905_9FLAO</name>
<sequence length="188" mass="21701">MKTKFLLSLFVLMSVCFSAQSNDQQIISKSFSSFLGNLKSKDIDKAVEGIYPKFFTVLPKDQMTMILNMTYNNPIMKVEIINYNVTQVGNSELVNGEHFSIVNYSTRIRCNAEGMQEEMRNNIKKMLVQKYGNGSVVYYPNEMAYYINAKTKACAISKDRKNWKYVLVEKEMKSQLNKVLPKKILDKI</sequence>
<protein>
    <recommendedName>
        <fullName evidence="4">DUF4468 domain-containing protein</fullName>
    </recommendedName>
</protein>
<keyword evidence="1" id="KW-0732">Signal</keyword>
<evidence type="ECO:0000313" key="2">
    <source>
        <dbReference type="EMBL" id="MBD8081754.1"/>
    </source>
</evidence>
<dbReference type="RefSeq" id="WP_191735482.1">
    <property type="nucleotide sequence ID" value="NZ_JACYFS010000001.1"/>
</dbReference>
<evidence type="ECO:0000256" key="1">
    <source>
        <dbReference type="SAM" id="SignalP"/>
    </source>
</evidence>
<dbReference type="EMBL" id="JACYFS010000001">
    <property type="protein sequence ID" value="MBD8081754.1"/>
    <property type="molecule type" value="Genomic_DNA"/>
</dbReference>
<gene>
    <name evidence="2" type="ORF">IC610_04865</name>
</gene>
<feature type="chain" id="PRO_5045640704" description="DUF4468 domain-containing protein" evidence="1">
    <location>
        <begin position="22"/>
        <end position="188"/>
    </location>
</feature>
<accession>A0ABR8Z905</accession>
<comment type="caution">
    <text evidence="2">The sequence shown here is derived from an EMBL/GenBank/DDBJ whole genome shotgun (WGS) entry which is preliminary data.</text>
</comment>
<organism evidence="2 3">
    <name type="scientific">Chryseobacterium caseinilyticum</name>
    <dbReference type="NCBI Taxonomy" id="2771428"/>
    <lineage>
        <taxon>Bacteria</taxon>
        <taxon>Pseudomonadati</taxon>
        <taxon>Bacteroidota</taxon>
        <taxon>Flavobacteriia</taxon>
        <taxon>Flavobacteriales</taxon>
        <taxon>Weeksellaceae</taxon>
        <taxon>Chryseobacterium group</taxon>
        <taxon>Chryseobacterium</taxon>
    </lineage>
</organism>
<proteinExistence type="predicted"/>
<feature type="signal peptide" evidence="1">
    <location>
        <begin position="1"/>
        <end position="21"/>
    </location>
</feature>
<dbReference type="Proteomes" id="UP000637299">
    <property type="component" value="Unassembled WGS sequence"/>
</dbReference>
<evidence type="ECO:0000313" key="3">
    <source>
        <dbReference type="Proteomes" id="UP000637299"/>
    </source>
</evidence>